<keyword evidence="1" id="KW-0472">Membrane</keyword>
<accession>A0AAD6M9H8</accession>
<proteinExistence type="predicted"/>
<organism evidence="3 4">
    <name type="scientific">Populus alba x Populus x berolinensis</name>
    <dbReference type="NCBI Taxonomy" id="444605"/>
    <lineage>
        <taxon>Eukaryota</taxon>
        <taxon>Viridiplantae</taxon>
        <taxon>Streptophyta</taxon>
        <taxon>Embryophyta</taxon>
        <taxon>Tracheophyta</taxon>
        <taxon>Spermatophyta</taxon>
        <taxon>Magnoliopsida</taxon>
        <taxon>eudicotyledons</taxon>
        <taxon>Gunneridae</taxon>
        <taxon>Pentapetalae</taxon>
        <taxon>rosids</taxon>
        <taxon>fabids</taxon>
        <taxon>Malpighiales</taxon>
        <taxon>Salicaceae</taxon>
        <taxon>Saliceae</taxon>
        <taxon>Populus</taxon>
    </lineage>
</organism>
<dbReference type="EMBL" id="JAQIZT010000010">
    <property type="protein sequence ID" value="KAJ6981431.1"/>
    <property type="molecule type" value="Genomic_DNA"/>
</dbReference>
<feature type="transmembrane region" description="Helical" evidence="1">
    <location>
        <begin position="53"/>
        <end position="74"/>
    </location>
</feature>
<evidence type="ECO:0000256" key="1">
    <source>
        <dbReference type="SAM" id="Phobius"/>
    </source>
</evidence>
<keyword evidence="4" id="KW-1185">Reference proteome</keyword>
<reference evidence="3" key="1">
    <citation type="journal article" date="2023" name="Mol. Ecol. Resour.">
        <title>Chromosome-level genome assembly of a triploid poplar Populus alba 'Berolinensis'.</title>
        <authorList>
            <person name="Chen S."/>
            <person name="Yu Y."/>
            <person name="Wang X."/>
            <person name="Wang S."/>
            <person name="Zhang T."/>
            <person name="Zhou Y."/>
            <person name="He R."/>
            <person name="Meng N."/>
            <person name="Wang Y."/>
            <person name="Liu W."/>
            <person name="Liu Z."/>
            <person name="Liu J."/>
            <person name="Guo Q."/>
            <person name="Huang H."/>
            <person name="Sederoff R.R."/>
            <person name="Wang G."/>
            <person name="Qu G."/>
            <person name="Chen S."/>
        </authorList>
    </citation>
    <scope>NUCLEOTIDE SEQUENCE</scope>
    <source>
        <strain evidence="3">SC-2020</strain>
    </source>
</reference>
<evidence type="ECO:0000313" key="2">
    <source>
        <dbReference type="EMBL" id="KAJ6981425.1"/>
    </source>
</evidence>
<name>A0AAD6M9H8_9ROSI</name>
<protein>
    <submittedName>
        <fullName evidence="3">Uncharacterized protein</fullName>
    </submittedName>
</protein>
<keyword evidence="1" id="KW-1133">Transmembrane helix</keyword>
<gene>
    <name evidence="2" type="ORF">NC653_024731</name>
    <name evidence="3" type="ORF">NC653_024736</name>
</gene>
<keyword evidence="1" id="KW-0812">Transmembrane</keyword>
<sequence>MFSFISRSVFIVSSSIRFVNYVYWSPEISVIYLHCQIHKYSTLVFIQKKRTRWACMCLHIYMLASVYIFFLYSAQHHFIF</sequence>
<comment type="caution">
    <text evidence="3">The sequence shown here is derived from an EMBL/GenBank/DDBJ whole genome shotgun (WGS) entry which is preliminary data.</text>
</comment>
<evidence type="ECO:0000313" key="3">
    <source>
        <dbReference type="EMBL" id="KAJ6981431.1"/>
    </source>
</evidence>
<dbReference type="EMBL" id="JAQIZT010000010">
    <property type="protein sequence ID" value="KAJ6981425.1"/>
    <property type="molecule type" value="Genomic_DNA"/>
</dbReference>
<dbReference type="Proteomes" id="UP001164929">
    <property type="component" value="Chromosome 10"/>
</dbReference>
<evidence type="ECO:0000313" key="4">
    <source>
        <dbReference type="Proteomes" id="UP001164929"/>
    </source>
</evidence>
<dbReference type="AlphaFoldDB" id="A0AAD6M9H8"/>